<sequence>MAGKNSQGLSKSDLADLKAWQKNSDVQVGPGAPKGNANALKSGIFSNKVLDPDELKLYRAIIDALNEDFTFNRSSDRLQCELVGVNYVKLARAFAAGDFENAERIDRMVRYHLKDLKATKSAREGETTKNEPQTTPAEWATALLERVAEAKIELSSDDPEADADAAEKPKSRKRRKK</sequence>
<organism evidence="2 3">
    <name type="scientific">Sulfidibacter corallicola</name>
    <dbReference type="NCBI Taxonomy" id="2818388"/>
    <lineage>
        <taxon>Bacteria</taxon>
        <taxon>Pseudomonadati</taxon>
        <taxon>Acidobacteriota</taxon>
        <taxon>Holophagae</taxon>
        <taxon>Acanthopleuribacterales</taxon>
        <taxon>Acanthopleuribacteraceae</taxon>
        <taxon>Sulfidibacter</taxon>
    </lineage>
</organism>
<evidence type="ECO:0000313" key="2">
    <source>
        <dbReference type="EMBL" id="QTD54172.1"/>
    </source>
</evidence>
<dbReference type="KEGG" id="scor:J3U87_17135"/>
<dbReference type="AlphaFoldDB" id="A0A8A4TYZ4"/>
<name>A0A8A4TYZ4_SULCO</name>
<evidence type="ECO:0000256" key="1">
    <source>
        <dbReference type="SAM" id="MobiDB-lite"/>
    </source>
</evidence>
<dbReference type="Proteomes" id="UP000663929">
    <property type="component" value="Chromosome"/>
</dbReference>
<reference evidence="2" key="1">
    <citation type="submission" date="2021-03" db="EMBL/GenBank/DDBJ databases">
        <title>Acanthopleuribacteraceae sp. M133.</title>
        <authorList>
            <person name="Wang G."/>
        </authorList>
    </citation>
    <scope>NUCLEOTIDE SEQUENCE</scope>
    <source>
        <strain evidence="2">M133</strain>
    </source>
</reference>
<gene>
    <name evidence="2" type="ORF">J3U87_17135</name>
</gene>
<evidence type="ECO:0000313" key="3">
    <source>
        <dbReference type="Proteomes" id="UP000663929"/>
    </source>
</evidence>
<accession>A0A8A4TYZ4</accession>
<feature type="compositionally biased region" description="Acidic residues" evidence="1">
    <location>
        <begin position="155"/>
        <end position="164"/>
    </location>
</feature>
<dbReference type="EMBL" id="CP071793">
    <property type="protein sequence ID" value="QTD54172.1"/>
    <property type="molecule type" value="Genomic_DNA"/>
</dbReference>
<dbReference type="RefSeq" id="WP_237384270.1">
    <property type="nucleotide sequence ID" value="NZ_CP071793.1"/>
</dbReference>
<proteinExistence type="predicted"/>
<keyword evidence="3" id="KW-1185">Reference proteome</keyword>
<feature type="region of interest" description="Disordered" evidence="1">
    <location>
        <begin position="152"/>
        <end position="177"/>
    </location>
</feature>
<protein>
    <submittedName>
        <fullName evidence="2">Uncharacterized protein</fullName>
    </submittedName>
</protein>